<dbReference type="GO" id="GO:0000287">
    <property type="term" value="F:magnesium ion binding"/>
    <property type="evidence" value="ECO:0007669"/>
    <property type="project" value="InterPro"/>
</dbReference>
<protein>
    <submittedName>
        <fullName evidence="5">4'-phosphopantetheinyl transferase superfamily protein</fullName>
    </submittedName>
</protein>
<dbReference type="GO" id="GO:0005829">
    <property type="term" value="C:cytosol"/>
    <property type="evidence" value="ECO:0007669"/>
    <property type="project" value="TreeGrafter"/>
</dbReference>
<dbReference type="OrthoDB" id="9808281at2"/>
<evidence type="ECO:0000313" key="6">
    <source>
        <dbReference type="Proteomes" id="UP000276349"/>
    </source>
</evidence>
<dbReference type="Pfam" id="PF22624">
    <property type="entry name" value="AASDHPPT_N"/>
    <property type="match status" value="1"/>
</dbReference>
<reference evidence="5 6" key="1">
    <citation type="submission" date="2018-12" db="EMBL/GenBank/DDBJ databases">
        <authorList>
            <person name="Yu L."/>
        </authorList>
    </citation>
    <scope>NUCLEOTIDE SEQUENCE [LARGE SCALE GENOMIC DNA]</scope>
    <source>
        <strain evidence="5 6">S5H2222</strain>
    </source>
</reference>
<dbReference type="GO" id="GO:0019878">
    <property type="term" value="P:lysine biosynthetic process via aminoadipic acid"/>
    <property type="evidence" value="ECO:0007669"/>
    <property type="project" value="TreeGrafter"/>
</dbReference>
<dbReference type="AlphaFoldDB" id="A0A431ULY0"/>
<dbReference type="Proteomes" id="UP000276349">
    <property type="component" value="Unassembled WGS sequence"/>
</dbReference>
<dbReference type="InterPro" id="IPR055066">
    <property type="entry name" value="AASDHPPT_N"/>
</dbReference>
<feature type="domain" description="4'-phosphopantetheinyl transferase N-terminal" evidence="4">
    <location>
        <begin position="20"/>
        <end position="102"/>
    </location>
</feature>
<keyword evidence="6" id="KW-1185">Reference proteome</keyword>
<dbReference type="InterPro" id="IPR008278">
    <property type="entry name" value="4-PPantetheinyl_Trfase_dom"/>
</dbReference>
<dbReference type="PANTHER" id="PTHR12215:SF10">
    <property type="entry name" value="L-AMINOADIPATE-SEMIALDEHYDE DEHYDROGENASE-PHOSPHOPANTETHEINYL TRANSFERASE"/>
    <property type="match status" value="1"/>
</dbReference>
<feature type="domain" description="4'-phosphopantetheinyl transferase" evidence="3">
    <location>
        <begin position="109"/>
        <end position="179"/>
    </location>
</feature>
<keyword evidence="2 5" id="KW-0808">Transferase</keyword>
<dbReference type="Gene3D" id="3.90.470.20">
    <property type="entry name" value="4'-phosphopantetheinyl transferase domain"/>
    <property type="match status" value="2"/>
</dbReference>
<evidence type="ECO:0000313" key="5">
    <source>
        <dbReference type="EMBL" id="RTQ90846.1"/>
    </source>
</evidence>
<dbReference type="SUPFAM" id="SSF56214">
    <property type="entry name" value="4'-phosphopantetheinyl transferase"/>
    <property type="match status" value="2"/>
</dbReference>
<dbReference type="InterPro" id="IPR037143">
    <property type="entry name" value="4-PPantetheinyl_Trfase_dom_sf"/>
</dbReference>
<comment type="caution">
    <text evidence="5">The sequence shown here is derived from an EMBL/GenBank/DDBJ whole genome shotgun (WGS) entry which is preliminary data.</text>
</comment>
<organism evidence="5 6">
    <name type="scientific">Lysinibacillus telephonicus</name>
    <dbReference type="NCBI Taxonomy" id="1714840"/>
    <lineage>
        <taxon>Bacteria</taxon>
        <taxon>Bacillati</taxon>
        <taxon>Bacillota</taxon>
        <taxon>Bacilli</taxon>
        <taxon>Bacillales</taxon>
        <taxon>Bacillaceae</taxon>
        <taxon>Lysinibacillus</taxon>
    </lineage>
</organism>
<evidence type="ECO:0000256" key="2">
    <source>
        <dbReference type="ARBA" id="ARBA00022679"/>
    </source>
</evidence>
<accession>A0A431ULY0</accession>
<proteinExistence type="inferred from homology"/>
<sequence length="222" mass="26206">MKDSLHLFILPLGPQLLPLEWDKYFLELPIAERTRILKYKHWQDRQRALLGNILVRWMLKKFTNETPINIARNTLGRPYLANNTNWSGDFNLSHSGEWIVAAITNHGHVGVDVEKIEQFNEEIMAYTMSEEEINEINQYAKFDRTKLFYELWTMKEAIYKTGLFPNATPVSINTIEINKKRRDIHTHIFYIDKVHPVTVCWDCGQFPIVRTVLNRDQLVSYL</sequence>
<dbReference type="InterPro" id="IPR050559">
    <property type="entry name" value="P-Pant_transferase_sf"/>
</dbReference>
<comment type="similarity">
    <text evidence="1">Belongs to the P-Pant transferase superfamily. Gsp/Sfp/HetI/AcpT family.</text>
</comment>
<dbReference type="Pfam" id="PF01648">
    <property type="entry name" value="ACPS"/>
    <property type="match status" value="1"/>
</dbReference>
<gene>
    <name evidence="5" type="ORF">EKG35_14275</name>
</gene>
<dbReference type="GO" id="GO:0008897">
    <property type="term" value="F:holo-[acyl-carrier-protein] synthase activity"/>
    <property type="evidence" value="ECO:0007669"/>
    <property type="project" value="InterPro"/>
</dbReference>
<evidence type="ECO:0000259" key="3">
    <source>
        <dbReference type="Pfam" id="PF01648"/>
    </source>
</evidence>
<evidence type="ECO:0000259" key="4">
    <source>
        <dbReference type="Pfam" id="PF22624"/>
    </source>
</evidence>
<dbReference type="EMBL" id="RXNR01000045">
    <property type="protein sequence ID" value="RTQ90846.1"/>
    <property type="molecule type" value="Genomic_DNA"/>
</dbReference>
<evidence type="ECO:0000256" key="1">
    <source>
        <dbReference type="ARBA" id="ARBA00010990"/>
    </source>
</evidence>
<dbReference type="PANTHER" id="PTHR12215">
    <property type="entry name" value="PHOSPHOPANTETHEINE TRANSFERASE"/>
    <property type="match status" value="1"/>
</dbReference>
<name>A0A431ULY0_9BACI</name>